<proteinExistence type="predicted"/>
<dbReference type="EnsemblMetazoa" id="SMAR005104-RA">
    <property type="protein sequence ID" value="SMAR005104-PA"/>
    <property type="gene ID" value="SMAR005104"/>
</dbReference>
<organism evidence="5 6">
    <name type="scientific">Strigamia maritima</name>
    <name type="common">European centipede</name>
    <name type="synonym">Geophilus maritimus</name>
    <dbReference type="NCBI Taxonomy" id="126957"/>
    <lineage>
        <taxon>Eukaryota</taxon>
        <taxon>Metazoa</taxon>
        <taxon>Ecdysozoa</taxon>
        <taxon>Arthropoda</taxon>
        <taxon>Myriapoda</taxon>
        <taxon>Chilopoda</taxon>
        <taxon>Pleurostigmophora</taxon>
        <taxon>Geophilomorpha</taxon>
        <taxon>Linotaeniidae</taxon>
        <taxon>Strigamia</taxon>
    </lineage>
</organism>
<dbReference type="PhylomeDB" id="T1IVB0"/>
<dbReference type="PRINTS" id="PR00504">
    <property type="entry name" value="CHROMODOMAIN"/>
</dbReference>
<keyword evidence="6" id="KW-1185">Reference proteome</keyword>
<comment type="subcellular location">
    <subcellularLocation>
        <location evidence="1">Nucleus</location>
    </subcellularLocation>
</comment>
<dbReference type="InterPro" id="IPR023779">
    <property type="entry name" value="Chromodomain_CS"/>
</dbReference>
<dbReference type="eggNOG" id="KOG1911">
    <property type="taxonomic scope" value="Eukaryota"/>
</dbReference>
<dbReference type="InterPro" id="IPR016197">
    <property type="entry name" value="Chromo-like_dom_sf"/>
</dbReference>
<dbReference type="SUPFAM" id="SSF54160">
    <property type="entry name" value="Chromo domain-like"/>
    <property type="match status" value="1"/>
</dbReference>
<dbReference type="InterPro" id="IPR017984">
    <property type="entry name" value="Chromo_dom_subgr"/>
</dbReference>
<evidence type="ECO:0000313" key="5">
    <source>
        <dbReference type="EnsemblMetazoa" id="SMAR005104-PA"/>
    </source>
</evidence>
<dbReference type="GO" id="GO:0003682">
    <property type="term" value="F:chromatin binding"/>
    <property type="evidence" value="ECO:0007669"/>
    <property type="project" value="UniProtKB-ARBA"/>
</dbReference>
<dbReference type="CDD" id="cd00024">
    <property type="entry name" value="CD_CSD"/>
    <property type="match status" value="1"/>
</dbReference>
<dbReference type="GO" id="GO:0031507">
    <property type="term" value="P:heterochromatin formation"/>
    <property type="evidence" value="ECO:0007669"/>
    <property type="project" value="UniProtKB-ARBA"/>
</dbReference>
<reference evidence="5" key="2">
    <citation type="submission" date="2015-02" db="UniProtKB">
        <authorList>
            <consortium name="EnsemblMetazoa"/>
        </authorList>
    </citation>
    <scope>IDENTIFICATION</scope>
</reference>
<evidence type="ECO:0000256" key="2">
    <source>
        <dbReference type="ARBA" id="ARBA00023242"/>
    </source>
</evidence>
<dbReference type="GO" id="GO:0005694">
    <property type="term" value="C:chromosome"/>
    <property type="evidence" value="ECO:0007669"/>
    <property type="project" value="UniProtKB-ARBA"/>
</dbReference>
<feature type="region of interest" description="Disordered" evidence="3">
    <location>
        <begin position="1"/>
        <end position="21"/>
    </location>
</feature>
<dbReference type="HOGENOM" id="CLU_2076067_0_0_1"/>
<evidence type="ECO:0000256" key="1">
    <source>
        <dbReference type="ARBA" id="ARBA00004123"/>
    </source>
</evidence>
<evidence type="ECO:0000256" key="3">
    <source>
        <dbReference type="SAM" id="MobiDB-lite"/>
    </source>
</evidence>
<keyword evidence="2" id="KW-0539">Nucleus</keyword>
<name>T1IVB0_STRMM</name>
<dbReference type="AlphaFoldDB" id="T1IVB0"/>
<dbReference type="EMBL" id="JH431580">
    <property type="status" value="NOT_ANNOTATED_CDS"/>
    <property type="molecule type" value="Genomic_DNA"/>
</dbReference>
<dbReference type="PANTHER" id="PTHR22812">
    <property type="entry name" value="CHROMOBOX PROTEIN"/>
    <property type="match status" value="1"/>
</dbReference>
<dbReference type="InterPro" id="IPR023780">
    <property type="entry name" value="Chromo_domain"/>
</dbReference>
<dbReference type="SMART" id="SM00298">
    <property type="entry name" value="CHROMO"/>
    <property type="match status" value="1"/>
</dbReference>
<reference evidence="6" key="1">
    <citation type="submission" date="2011-05" db="EMBL/GenBank/DDBJ databases">
        <authorList>
            <person name="Richards S.R."/>
            <person name="Qu J."/>
            <person name="Jiang H."/>
            <person name="Jhangiani S.N."/>
            <person name="Agravi P."/>
            <person name="Goodspeed R."/>
            <person name="Gross S."/>
            <person name="Mandapat C."/>
            <person name="Jackson L."/>
            <person name="Mathew T."/>
            <person name="Pu L."/>
            <person name="Thornton R."/>
            <person name="Saada N."/>
            <person name="Wilczek-Boney K.B."/>
            <person name="Lee S."/>
            <person name="Kovar C."/>
            <person name="Wu Y."/>
            <person name="Scherer S.E."/>
            <person name="Worley K.C."/>
            <person name="Muzny D.M."/>
            <person name="Gibbs R."/>
        </authorList>
    </citation>
    <scope>NUCLEOTIDE SEQUENCE</scope>
    <source>
        <strain evidence="6">Brora</strain>
    </source>
</reference>
<dbReference type="PROSITE" id="PS50013">
    <property type="entry name" value="CHROMO_2"/>
    <property type="match status" value="1"/>
</dbReference>
<feature type="region of interest" description="Disordered" evidence="3">
    <location>
        <begin position="69"/>
        <end position="91"/>
    </location>
</feature>
<dbReference type="Pfam" id="PF00385">
    <property type="entry name" value="Chromo"/>
    <property type="match status" value="1"/>
</dbReference>
<evidence type="ECO:0000313" key="6">
    <source>
        <dbReference type="Proteomes" id="UP000014500"/>
    </source>
</evidence>
<evidence type="ECO:0000259" key="4">
    <source>
        <dbReference type="PROSITE" id="PS50013"/>
    </source>
</evidence>
<dbReference type="FunFam" id="2.40.50.40:FF:000007">
    <property type="entry name" value="Chromobox protein homolog 1"/>
    <property type="match status" value="1"/>
</dbReference>
<dbReference type="Gene3D" id="2.40.50.40">
    <property type="match status" value="1"/>
</dbReference>
<dbReference type="InterPro" id="IPR000953">
    <property type="entry name" value="Chromo/chromo_shadow_dom"/>
</dbReference>
<dbReference type="GO" id="GO:0005634">
    <property type="term" value="C:nucleus"/>
    <property type="evidence" value="ECO:0007669"/>
    <property type="project" value="UniProtKB-SubCell"/>
</dbReference>
<dbReference type="STRING" id="126957.T1IVB0"/>
<accession>T1IVB0</accession>
<feature type="domain" description="Chromo" evidence="4">
    <location>
        <begin position="20"/>
        <end position="79"/>
    </location>
</feature>
<dbReference type="OMA" id="EPLENCA"/>
<dbReference type="PROSITE" id="PS00598">
    <property type="entry name" value="CHROMO_1"/>
    <property type="match status" value="1"/>
</dbReference>
<dbReference type="Proteomes" id="UP000014500">
    <property type="component" value="Unassembled WGS sequence"/>
</dbReference>
<protein>
    <recommendedName>
        <fullName evidence="4">Chromo domain-containing protein</fullName>
    </recommendedName>
</protein>
<dbReference type="InterPro" id="IPR051219">
    <property type="entry name" value="Heterochromatin_chromo-domain"/>
</dbReference>
<sequence length="118" mass="13995">MSKKKNKDAPAPEPEPEEEYSVEKVLDKRMKGGKVEYLLKWKGYSDADNTWEPLENCADCPDLITEFEENRKKAEEKKDSPEKKENRMEHPMIRLLQLRKRRKRQLRKIIALEVLIAV</sequence>